<reference evidence="1" key="1">
    <citation type="submission" date="2021-03" db="EMBL/GenBank/DDBJ databases">
        <authorList>
            <person name="Lu T."/>
            <person name="Wang Q."/>
            <person name="Han X."/>
        </authorList>
    </citation>
    <scope>NUCLEOTIDE SEQUENCE</scope>
    <source>
        <strain evidence="1">WQ 2009</strain>
    </source>
</reference>
<protein>
    <recommendedName>
        <fullName evidence="3">Fimbrillin-like</fullName>
    </recommendedName>
</protein>
<dbReference type="AlphaFoldDB" id="A0A8T4HFG4"/>
<keyword evidence="2" id="KW-1185">Reference proteome</keyword>
<sequence>MNIFIHRFIILIIFPLLMLGCNKEAVKSKEANEKLIIEVSGIVDEYPAKIALKASSNKSSNHSHTDNKIITKELNGVTLQLSAGEIHTNGVRKVLKQQNQPKIAAAKSHLASTTTTSSRMIAMDANVSYRLILYAKNGDSFQFEQAVDLKSGRKTEIDIVKGVQYQWYAYSYNMEDDLSPLNDMSNPNIESSFDKELLYDAGTFSLRDIGSHHLHIKFKQQLSRIGLKVNSKGIFGTITAIKVHHLSEIPLSASIFNLKEGVFTNVARERKVNVGDTLTLKSLLGDKEILQAYYYSSTPLSLPKNFEVNLTNLAVEYDDKSTEVLIGENGKNTASQRLSFGDYQAAIGKSSVGNINLIHGGVNVGGIVWAKGNLYYDNGNYKFRLSGLFNYFQNTNENTANLIKSYSNTDYWYWMSERPDDSRPDWSQGKVDPCSKVYPANTWRMPDNATFEVLTNRSSNGKTDLLSHMPNGYNSMYVEFYNRGESSTDPKTEKLYFKADGRWETNNNRLRYEDYVLFWSSTQRTDVRSSSAYIANYLRVHNSNAVLMTMHDNLLTRRYNIRCVRNTNN</sequence>
<comment type="caution">
    <text evidence="1">The sequence shown here is derived from an EMBL/GenBank/DDBJ whole genome shotgun (WGS) entry which is preliminary data.</text>
</comment>
<evidence type="ECO:0008006" key="3">
    <source>
        <dbReference type="Google" id="ProtNLM"/>
    </source>
</evidence>
<accession>A0A8T4HFG4</accession>
<name>A0A8T4HFG4_9SPHI</name>
<dbReference type="RefSeq" id="WP_353547583.1">
    <property type="nucleotide sequence ID" value="NZ_JAGKSB010000013.1"/>
</dbReference>
<evidence type="ECO:0000313" key="1">
    <source>
        <dbReference type="EMBL" id="MBP3944077.1"/>
    </source>
</evidence>
<dbReference type="EMBL" id="JAGKSB010000013">
    <property type="protein sequence ID" value="MBP3944077.1"/>
    <property type="molecule type" value="Genomic_DNA"/>
</dbReference>
<dbReference type="Proteomes" id="UP000679691">
    <property type="component" value="Unassembled WGS sequence"/>
</dbReference>
<organism evidence="1 2">
    <name type="scientific">Rhinopithecimicrobium faecis</name>
    <dbReference type="NCBI Taxonomy" id="2820698"/>
    <lineage>
        <taxon>Bacteria</taxon>
        <taxon>Pseudomonadati</taxon>
        <taxon>Bacteroidota</taxon>
        <taxon>Sphingobacteriia</taxon>
        <taxon>Sphingobacteriales</taxon>
        <taxon>Sphingobacteriaceae</taxon>
        <taxon>Rhinopithecimicrobium</taxon>
    </lineage>
</organism>
<gene>
    <name evidence="1" type="ORF">J5U18_10995</name>
</gene>
<evidence type="ECO:0000313" key="2">
    <source>
        <dbReference type="Proteomes" id="UP000679691"/>
    </source>
</evidence>
<dbReference type="PROSITE" id="PS51257">
    <property type="entry name" value="PROKAR_LIPOPROTEIN"/>
    <property type="match status" value="1"/>
</dbReference>
<proteinExistence type="predicted"/>